<evidence type="ECO:0000313" key="3">
    <source>
        <dbReference type="Proteomes" id="UP001524547"/>
    </source>
</evidence>
<dbReference type="Proteomes" id="UP001524547">
    <property type="component" value="Unassembled WGS sequence"/>
</dbReference>
<evidence type="ECO:0000256" key="1">
    <source>
        <dbReference type="SAM" id="Phobius"/>
    </source>
</evidence>
<gene>
    <name evidence="2" type="ORF">NFI88_08110</name>
</gene>
<evidence type="ECO:0000313" key="2">
    <source>
        <dbReference type="EMBL" id="MCQ8240799.1"/>
    </source>
</evidence>
<keyword evidence="1" id="KW-1133">Transmembrane helix</keyword>
<dbReference type="EMBL" id="JAMZEJ010000004">
    <property type="protein sequence ID" value="MCQ8240799.1"/>
    <property type="molecule type" value="Genomic_DNA"/>
</dbReference>
<keyword evidence="3" id="KW-1185">Reference proteome</keyword>
<organism evidence="2 3">
    <name type="scientific">Rhizosaccharibacter radicis</name>
    <dbReference type="NCBI Taxonomy" id="2782605"/>
    <lineage>
        <taxon>Bacteria</taxon>
        <taxon>Pseudomonadati</taxon>
        <taxon>Pseudomonadota</taxon>
        <taxon>Alphaproteobacteria</taxon>
        <taxon>Acetobacterales</taxon>
        <taxon>Acetobacteraceae</taxon>
        <taxon>Rhizosaccharibacter</taxon>
    </lineage>
</organism>
<keyword evidence="1" id="KW-0472">Membrane</keyword>
<proteinExistence type="predicted"/>
<protein>
    <submittedName>
        <fullName evidence="2">Uncharacterized protein</fullName>
    </submittedName>
</protein>
<name>A0ABT1VWT3_9PROT</name>
<dbReference type="RefSeq" id="WP_422919533.1">
    <property type="nucleotide sequence ID" value="NZ_JAMZEJ010000004.1"/>
</dbReference>
<keyword evidence="1" id="KW-0812">Transmembrane</keyword>
<sequence length="105" mass="9936">MVPSGCLTAAGGLITGIRLALAAGALTVIPGSTKPGGVITGPSRGAVRGALPGSRDGPGSTGAGATFLPAPAVGSAFAGIAPVASVSMIITVVRRMLFILPAALS</sequence>
<feature type="transmembrane region" description="Helical" evidence="1">
    <location>
        <begin position="72"/>
        <end position="93"/>
    </location>
</feature>
<reference evidence="2 3" key="1">
    <citation type="submission" date="2022-06" db="EMBL/GenBank/DDBJ databases">
        <title>Rhizosaccharibacter gen. nov. sp. nov. KSS12, endophytic bacteria isolated from sugarcane.</title>
        <authorList>
            <person name="Pitiwittayakul N."/>
        </authorList>
    </citation>
    <scope>NUCLEOTIDE SEQUENCE [LARGE SCALE GENOMIC DNA]</scope>
    <source>
        <strain evidence="2 3">KSS12</strain>
    </source>
</reference>
<accession>A0ABT1VWT3</accession>
<comment type="caution">
    <text evidence="2">The sequence shown here is derived from an EMBL/GenBank/DDBJ whole genome shotgun (WGS) entry which is preliminary data.</text>
</comment>